<dbReference type="PANTHER" id="PTHR43863:SF2">
    <property type="entry name" value="MALTASE-GLUCOAMYLASE"/>
    <property type="match status" value="1"/>
</dbReference>
<dbReference type="InterPro" id="IPR048395">
    <property type="entry name" value="Glyco_hydro_31_C"/>
</dbReference>
<reference evidence="7 8" key="1">
    <citation type="submission" date="2019-05" db="EMBL/GenBank/DDBJ databases">
        <title>We sequenced the genome of Paenibacillus hemerocallicola KCTC 33185 for further insight into its adaptation and study the phylogeny of Paenibacillus.</title>
        <authorList>
            <person name="Narsing Rao M.P."/>
        </authorList>
    </citation>
    <scope>NUCLEOTIDE SEQUENCE [LARGE SCALE GENOMIC DNA]</scope>
    <source>
        <strain evidence="7 8">KCTC 33185</strain>
    </source>
</reference>
<dbReference type="Gene3D" id="2.60.40.1760">
    <property type="entry name" value="glycosyl hydrolase (family 31)"/>
    <property type="match status" value="1"/>
</dbReference>
<evidence type="ECO:0000313" key="8">
    <source>
        <dbReference type="Proteomes" id="UP000307943"/>
    </source>
</evidence>
<dbReference type="Pfam" id="PF13802">
    <property type="entry name" value="Gal_mutarotas_2"/>
    <property type="match status" value="1"/>
</dbReference>
<dbReference type="CDD" id="cd14752">
    <property type="entry name" value="GH31_N"/>
    <property type="match status" value="1"/>
</dbReference>
<protein>
    <submittedName>
        <fullName evidence="7">Glycoside hydrolase family 31 protein</fullName>
    </submittedName>
</protein>
<dbReference type="PANTHER" id="PTHR43863">
    <property type="entry name" value="HYDROLASE, PUTATIVE (AFU_ORTHOLOGUE AFUA_1G03140)-RELATED"/>
    <property type="match status" value="1"/>
</dbReference>
<dbReference type="EMBL" id="VDCQ01000045">
    <property type="protein sequence ID" value="TNJ63307.1"/>
    <property type="molecule type" value="Genomic_DNA"/>
</dbReference>
<gene>
    <name evidence="7" type="ORF">FE784_26290</name>
</gene>
<evidence type="ECO:0000313" key="7">
    <source>
        <dbReference type="EMBL" id="TNJ63307.1"/>
    </source>
</evidence>
<dbReference type="InterPro" id="IPR000322">
    <property type="entry name" value="Glyco_hydro_31_TIM"/>
</dbReference>
<dbReference type="Pfam" id="PF21365">
    <property type="entry name" value="Glyco_hydro_31_3rd"/>
    <property type="match status" value="1"/>
</dbReference>
<evidence type="ECO:0000259" key="6">
    <source>
        <dbReference type="Pfam" id="PF21365"/>
    </source>
</evidence>
<evidence type="ECO:0000256" key="2">
    <source>
        <dbReference type="RuleBase" id="RU361185"/>
    </source>
</evidence>
<dbReference type="GO" id="GO:0030246">
    <property type="term" value="F:carbohydrate binding"/>
    <property type="evidence" value="ECO:0007669"/>
    <property type="project" value="InterPro"/>
</dbReference>
<proteinExistence type="inferred from homology"/>
<sequence>MSRTVLSTNMHHITICCNRIPYFLYSVSSIMGLTTVKRGNRMSSATEPQIRHIELQLSNGTYMRIVPITSRTFRVRLSESRQFAETPLVRYGIVKGGEDAVEFAISEDGEFVSIATARVMLTVHKRDGSVALRKPNGELLTSNPIPPWSNRTKGFGAEFSLSDDEKLYGLGDVTRDRIEKRGHRFDMWVLNVKSYAPIPFLMSSKGWGLFMNTTSRHSVDIGKTVSDRLRYWGRGSELDYYLFADDSYEGLLDLYTDVTGKPQLLPIWAYGLTFVCNQQANAREMLDDAMQFRREGIPCDLIGLEPGWMEHRYDYSTNKKWHPGRFYMPDWADKSPGTFIAALQRQGFKLSLWLCCDYDLSHHEERLAADQSANVAEVADRDPVIHEDDYEQDSRLQEPTYLDKVTKPNEAWFMHLQKFVDQGVSAFKMDAANQTLEHPDRLWGNGLSDNEMHNLYPLLLGKQMHTGFKEQTGQRSMIYSAGGYVGIQQYAATWAGDTGGGPKPLVSILNHGMTGHVNTSCDMEVFSAPGIHFGFFQPWSQVNSWAYWRHPWLLDKKLLNLFKLYAKLRYRLLPYIYSAAHTAARTGLPIVRSMPLAFPNDTGTDHLVQQYMFGDSLLVGAFTDTIYLPEGEWTDYWTGKRYCGPQQLQYTPPSYAGGPLFVRGGAIIPTWPEMDFVGDKPLDEIGLDVYPDGESEFVLYEDDGNTYQYLEHAVAVTRIRSKADPGKTTIEIAPRAGRYEGMPEGRRFELNVHVSEKPEQVTVNGKRWTEAGHGDAATAAEETWSFDPAGATVRLAVSEDDSGATSATIELI</sequence>
<keyword evidence="2" id="KW-0326">Glycosidase</keyword>
<accession>A0A5C4T4R0</accession>
<evidence type="ECO:0000256" key="1">
    <source>
        <dbReference type="ARBA" id="ARBA00007806"/>
    </source>
</evidence>
<dbReference type="Gene3D" id="3.20.20.80">
    <property type="entry name" value="Glycosidases"/>
    <property type="match status" value="1"/>
</dbReference>
<keyword evidence="8" id="KW-1185">Reference proteome</keyword>
<dbReference type="GO" id="GO:0004553">
    <property type="term" value="F:hydrolase activity, hydrolyzing O-glycosyl compounds"/>
    <property type="evidence" value="ECO:0007669"/>
    <property type="project" value="InterPro"/>
</dbReference>
<comment type="caution">
    <text evidence="7">The sequence shown here is derived from an EMBL/GenBank/DDBJ whole genome shotgun (WGS) entry which is preliminary data.</text>
</comment>
<dbReference type="InterPro" id="IPR051816">
    <property type="entry name" value="Glycosyl_Hydrolase_31"/>
</dbReference>
<dbReference type="InterPro" id="IPR013780">
    <property type="entry name" value="Glyco_hydro_b"/>
</dbReference>
<dbReference type="SUPFAM" id="SSF74650">
    <property type="entry name" value="Galactose mutarotase-like"/>
    <property type="match status" value="1"/>
</dbReference>
<dbReference type="InterPro" id="IPR033403">
    <property type="entry name" value="DUF5110"/>
</dbReference>
<dbReference type="SUPFAM" id="SSF51445">
    <property type="entry name" value="(Trans)glycosidases"/>
    <property type="match status" value="1"/>
</dbReference>
<comment type="similarity">
    <text evidence="1 2">Belongs to the glycosyl hydrolase 31 family.</text>
</comment>
<evidence type="ECO:0000259" key="4">
    <source>
        <dbReference type="Pfam" id="PF13802"/>
    </source>
</evidence>
<dbReference type="InterPro" id="IPR011013">
    <property type="entry name" value="Gal_mutarotase_sf_dom"/>
</dbReference>
<feature type="domain" description="Glycoside hydrolase family 31 TIM barrel" evidence="3">
    <location>
        <begin position="262"/>
        <end position="579"/>
    </location>
</feature>
<evidence type="ECO:0000259" key="5">
    <source>
        <dbReference type="Pfam" id="PF17137"/>
    </source>
</evidence>
<dbReference type="Pfam" id="PF01055">
    <property type="entry name" value="Glyco_hydro_31_2nd"/>
    <property type="match status" value="1"/>
</dbReference>
<dbReference type="Pfam" id="PF17137">
    <property type="entry name" value="DUF5110"/>
    <property type="match status" value="1"/>
</dbReference>
<keyword evidence="2 7" id="KW-0378">Hydrolase</keyword>
<dbReference type="SUPFAM" id="SSF51011">
    <property type="entry name" value="Glycosyl hydrolase domain"/>
    <property type="match status" value="1"/>
</dbReference>
<dbReference type="InterPro" id="IPR017853">
    <property type="entry name" value="GH"/>
</dbReference>
<dbReference type="Proteomes" id="UP000307943">
    <property type="component" value="Unassembled WGS sequence"/>
</dbReference>
<dbReference type="GO" id="GO:0005975">
    <property type="term" value="P:carbohydrate metabolic process"/>
    <property type="evidence" value="ECO:0007669"/>
    <property type="project" value="InterPro"/>
</dbReference>
<feature type="domain" description="DUF5110" evidence="5">
    <location>
        <begin position="685"/>
        <end position="754"/>
    </location>
</feature>
<dbReference type="AlphaFoldDB" id="A0A5C4T4R0"/>
<name>A0A5C4T4R0_9BACL</name>
<dbReference type="InterPro" id="IPR025887">
    <property type="entry name" value="Glyco_hydro_31_N_dom"/>
</dbReference>
<feature type="domain" description="Glycosyl hydrolase family 31 C-terminal" evidence="6">
    <location>
        <begin position="587"/>
        <end position="668"/>
    </location>
</feature>
<organism evidence="7 8">
    <name type="scientific">Paenibacillus hemerocallicola</name>
    <dbReference type="NCBI Taxonomy" id="1172614"/>
    <lineage>
        <taxon>Bacteria</taxon>
        <taxon>Bacillati</taxon>
        <taxon>Bacillota</taxon>
        <taxon>Bacilli</taxon>
        <taxon>Bacillales</taxon>
        <taxon>Paenibacillaceae</taxon>
        <taxon>Paenibacillus</taxon>
    </lineage>
</organism>
<dbReference type="Gene3D" id="2.60.40.1180">
    <property type="entry name" value="Golgi alpha-mannosidase II"/>
    <property type="match status" value="2"/>
</dbReference>
<dbReference type="OrthoDB" id="176168at2"/>
<feature type="domain" description="Glycoside hydrolase family 31 N-terminal" evidence="4">
    <location>
        <begin position="63"/>
        <end position="220"/>
    </location>
</feature>
<evidence type="ECO:0000259" key="3">
    <source>
        <dbReference type="Pfam" id="PF01055"/>
    </source>
</evidence>